<reference evidence="1 2" key="2">
    <citation type="submission" date="2018-11" db="EMBL/GenBank/DDBJ databases">
        <authorList>
            <consortium name="Pathogen Informatics"/>
        </authorList>
    </citation>
    <scope>NUCLEOTIDE SEQUENCE [LARGE SCALE GENOMIC DNA]</scope>
</reference>
<keyword evidence="2" id="KW-1185">Reference proteome</keyword>
<protein>
    <submittedName>
        <fullName evidence="3">Transcriptional regulator</fullName>
    </submittedName>
</protein>
<sequence>MRPKLSALAAHLTLARCLPLYHANYPDAH</sequence>
<dbReference type="AlphaFoldDB" id="A0A0N4Y454"/>
<dbReference type="EMBL" id="UYSL01020359">
    <property type="protein sequence ID" value="VDL74239.1"/>
    <property type="molecule type" value="Genomic_DNA"/>
</dbReference>
<evidence type="ECO:0000313" key="1">
    <source>
        <dbReference type="EMBL" id="VDL74239.1"/>
    </source>
</evidence>
<evidence type="ECO:0000313" key="3">
    <source>
        <dbReference type="WBParaSite" id="NBR_0001064901-mRNA-1"/>
    </source>
</evidence>
<dbReference type="Proteomes" id="UP000271162">
    <property type="component" value="Unassembled WGS sequence"/>
</dbReference>
<evidence type="ECO:0000313" key="2">
    <source>
        <dbReference type="Proteomes" id="UP000271162"/>
    </source>
</evidence>
<reference evidence="3" key="1">
    <citation type="submission" date="2017-02" db="UniProtKB">
        <authorList>
            <consortium name="WormBaseParasite"/>
        </authorList>
    </citation>
    <scope>IDENTIFICATION</scope>
</reference>
<dbReference type="WBParaSite" id="NBR_0001064901-mRNA-1">
    <property type="protein sequence ID" value="NBR_0001064901-mRNA-1"/>
    <property type="gene ID" value="NBR_0001064901"/>
</dbReference>
<proteinExistence type="predicted"/>
<name>A0A0N4Y454_NIPBR</name>
<gene>
    <name evidence="1" type="ORF">NBR_LOCUS10650</name>
</gene>
<organism evidence="3">
    <name type="scientific">Nippostrongylus brasiliensis</name>
    <name type="common">Rat hookworm</name>
    <dbReference type="NCBI Taxonomy" id="27835"/>
    <lineage>
        <taxon>Eukaryota</taxon>
        <taxon>Metazoa</taxon>
        <taxon>Ecdysozoa</taxon>
        <taxon>Nematoda</taxon>
        <taxon>Chromadorea</taxon>
        <taxon>Rhabditida</taxon>
        <taxon>Rhabditina</taxon>
        <taxon>Rhabditomorpha</taxon>
        <taxon>Strongyloidea</taxon>
        <taxon>Heligmosomidae</taxon>
        <taxon>Nippostrongylus</taxon>
    </lineage>
</organism>
<accession>A0A0N4Y454</accession>